<dbReference type="OrthoDB" id="433501at2759"/>
<evidence type="ECO:0000256" key="3">
    <source>
        <dbReference type="ARBA" id="ARBA00022737"/>
    </source>
</evidence>
<protein>
    <recommendedName>
        <fullName evidence="6">U2 small nuclear ribonucleoprotein A'</fullName>
    </recommendedName>
</protein>
<dbReference type="PANTHER" id="PTHR10552:SF6">
    <property type="entry name" value="U2 SMALL NUCLEAR RIBONUCLEOPROTEIN A"/>
    <property type="match status" value="1"/>
</dbReference>
<comment type="subcellular location">
    <subcellularLocation>
        <location evidence="1">Nucleus</location>
    </subcellularLocation>
</comment>
<accession>A0A100IKI6</accession>
<dbReference type="InterPro" id="IPR032675">
    <property type="entry name" value="LRR_dom_sf"/>
</dbReference>
<dbReference type="VEuPathDB" id="FungiDB:M747DRAFT_291625"/>
<evidence type="ECO:0000256" key="4">
    <source>
        <dbReference type="ARBA" id="ARBA00023242"/>
    </source>
</evidence>
<keyword evidence="4" id="KW-0539">Nucleus</keyword>
<evidence type="ECO:0000256" key="2">
    <source>
        <dbReference type="ARBA" id="ARBA00022614"/>
    </source>
</evidence>
<dbReference type="VEuPathDB" id="FungiDB:ATCC64974_2100"/>
<keyword evidence="2" id="KW-0433">Leucine-rich repeat</keyword>
<dbReference type="Proteomes" id="UP000068243">
    <property type="component" value="Unassembled WGS sequence"/>
</dbReference>
<dbReference type="VEuPathDB" id="FungiDB:An14g02360"/>
<proteinExistence type="inferred from homology"/>
<evidence type="ECO:0000256" key="1">
    <source>
        <dbReference type="ARBA" id="ARBA00004123"/>
    </source>
</evidence>
<dbReference type="SUPFAM" id="SSF52058">
    <property type="entry name" value="L domain-like"/>
    <property type="match status" value="1"/>
</dbReference>
<dbReference type="OMA" id="PNYREYM"/>
<reference evidence="8" key="1">
    <citation type="journal article" date="2016" name="Genome Announc.">
        <title>Draft genome sequence of Aspergillus niger strain An76.</title>
        <authorList>
            <person name="Gong W."/>
            <person name="Cheng Z."/>
            <person name="Zhang H."/>
            <person name="Liu L."/>
            <person name="Gao P."/>
            <person name="Wang L."/>
        </authorList>
    </citation>
    <scope>NUCLEOTIDE SEQUENCE [LARGE SCALE GENOMIC DNA]</scope>
    <source>
        <strain evidence="8">An76</strain>
    </source>
</reference>
<comment type="similarity">
    <text evidence="5">Belongs to the U2 small nuclear ribonucleoprotein A family.</text>
</comment>
<dbReference type="Pfam" id="PF14580">
    <property type="entry name" value="LRR_9"/>
    <property type="match status" value="1"/>
</dbReference>
<dbReference type="Gene3D" id="3.80.10.10">
    <property type="entry name" value="Ribonuclease Inhibitor"/>
    <property type="match status" value="1"/>
</dbReference>
<organism evidence="7 8">
    <name type="scientific">Aspergillus niger</name>
    <dbReference type="NCBI Taxonomy" id="5061"/>
    <lineage>
        <taxon>Eukaryota</taxon>
        <taxon>Fungi</taxon>
        <taxon>Dikarya</taxon>
        <taxon>Ascomycota</taxon>
        <taxon>Pezizomycotina</taxon>
        <taxon>Eurotiomycetes</taxon>
        <taxon>Eurotiomycetidae</taxon>
        <taxon>Eurotiales</taxon>
        <taxon>Aspergillaceae</taxon>
        <taxon>Aspergillus</taxon>
        <taxon>Aspergillus subgen. Circumdati</taxon>
    </lineage>
</organism>
<dbReference type="GO" id="GO:0030620">
    <property type="term" value="F:U2 snRNA binding"/>
    <property type="evidence" value="ECO:0007669"/>
    <property type="project" value="InterPro"/>
</dbReference>
<sequence length="267" mass="29988">MRLTVELIQNSLSYINPLKDRELDLRGHKIPAIENLGIAKVTPPHLSPGIIRGIDQDAIDLTDNDITSLGNFPFFPRLRTLLLARNRVKQIQPTISSSVPNLSALVLTANNMNELADLDPLRNLAQLTHLVLLENPVTRKEHYRYYVIWRIPSVRFLDYQKVKDAEREKATELFGTAEEPSALASKIMGIKSRTFDVPSGAGGADRGAPADKAVRVKLTEKERKRVEKMIREAKSLQEISRLEKELNEGRIPGGALDYADSDEEMQT</sequence>
<name>A0A100IKI6_ASPNG</name>
<dbReference type="InterPro" id="IPR044640">
    <property type="entry name" value="RU2A"/>
</dbReference>
<keyword evidence="3" id="KW-0677">Repeat</keyword>
<dbReference type="PaxDb" id="5061-CADANGAP00010954"/>
<keyword evidence="7" id="KW-0687">Ribonucleoprotein</keyword>
<dbReference type="GO" id="GO:0000398">
    <property type="term" value="P:mRNA splicing, via spliceosome"/>
    <property type="evidence" value="ECO:0007669"/>
    <property type="project" value="InterPro"/>
</dbReference>
<evidence type="ECO:0000313" key="7">
    <source>
        <dbReference type="EMBL" id="GAQ42915.1"/>
    </source>
</evidence>
<comment type="caution">
    <text evidence="7">The sequence shown here is derived from an EMBL/GenBank/DDBJ whole genome shotgun (WGS) entry which is preliminary data.</text>
</comment>
<dbReference type="VEuPathDB" id="FungiDB:ASPNIDRAFT2_1099943"/>
<evidence type="ECO:0000313" key="8">
    <source>
        <dbReference type="Proteomes" id="UP000068243"/>
    </source>
</evidence>
<dbReference type="GO" id="GO:0005686">
    <property type="term" value="C:U2 snRNP"/>
    <property type="evidence" value="ECO:0007669"/>
    <property type="project" value="TreeGrafter"/>
</dbReference>
<evidence type="ECO:0000256" key="5">
    <source>
        <dbReference type="ARBA" id="ARBA00024196"/>
    </source>
</evidence>
<dbReference type="PANTHER" id="PTHR10552">
    <property type="entry name" value="U2 SMALL NUCLEAR RIBONUCLEOPROTEIN A"/>
    <property type="match status" value="1"/>
</dbReference>
<evidence type="ECO:0000256" key="6">
    <source>
        <dbReference type="ARBA" id="ARBA00024238"/>
    </source>
</evidence>
<dbReference type="AlphaFoldDB" id="A0A100IKI6"/>
<dbReference type="FunFam" id="3.80.10.10:FF:000026">
    <property type="entry name" value="U2 small nuclear ribonucleoprotein A"/>
    <property type="match status" value="1"/>
</dbReference>
<gene>
    <name evidence="7" type="ORF">ABL_05576</name>
</gene>
<dbReference type="EMBL" id="BCMY01000008">
    <property type="protein sequence ID" value="GAQ42915.1"/>
    <property type="molecule type" value="Genomic_DNA"/>
</dbReference>